<dbReference type="GO" id="GO:0045259">
    <property type="term" value="C:proton-transporting ATP synthase complex"/>
    <property type="evidence" value="ECO:0007669"/>
    <property type="project" value="UniProtKB-KW"/>
</dbReference>
<dbReference type="HAMAP" id="MF_01393">
    <property type="entry name" value="ATP_synth_a_bact"/>
    <property type="match status" value="1"/>
</dbReference>
<evidence type="ECO:0000256" key="10">
    <source>
        <dbReference type="ARBA" id="ARBA00023136"/>
    </source>
</evidence>
<evidence type="ECO:0000256" key="9">
    <source>
        <dbReference type="ARBA" id="ARBA00023065"/>
    </source>
</evidence>
<keyword evidence="8 12" id="KW-1133">Transmembrane helix</keyword>
<organism evidence="13">
    <name type="scientific">hydrothermal vent metagenome</name>
    <dbReference type="NCBI Taxonomy" id="652676"/>
    <lineage>
        <taxon>unclassified sequences</taxon>
        <taxon>metagenomes</taxon>
        <taxon>ecological metagenomes</taxon>
    </lineage>
</organism>
<keyword evidence="11" id="KW-0066">ATP synthesis</keyword>
<dbReference type="PROSITE" id="PS00449">
    <property type="entry name" value="ATPASE_A"/>
    <property type="match status" value="1"/>
</dbReference>
<feature type="transmembrane region" description="Helical" evidence="12">
    <location>
        <begin position="44"/>
        <end position="65"/>
    </location>
</feature>
<dbReference type="InterPro" id="IPR023011">
    <property type="entry name" value="ATP_synth_F0_asu_AS"/>
</dbReference>
<dbReference type="PANTHER" id="PTHR42823">
    <property type="entry name" value="ATP SYNTHASE SUBUNIT A, CHLOROPLASTIC"/>
    <property type="match status" value="1"/>
</dbReference>
<feature type="transmembrane region" description="Helical" evidence="12">
    <location>
        <begin position="193"/>
        <end position="211"/>
    </location>
</feature>
<feature type="transmembrane region" description="Helical" evidence="12">
    <location>
        <begin position="231"/>
        <end position="252"/>
    </location>
</feature>
<evidence type="ECO:0000256" key="1">
    <source>
        <dbReference type="ARBA" id="ARBA00004141"/>
    </source>
</evidence>
<evidence type="ECO:0000256" key="7">
    <source>
        <dbReference type="ARBA" id="ARBA00022781"/>
    </source>
</evidence>
<dbReference type="GO" id="GO:0042777">
    <property type="term" value="P:proton motive force-driven plasma membrane ATP synthesis"/>
    <property type="evidence" value="ECO:0007669"/>
    <property type="project" value="TreeGrafter"/>
</dbReference>
<dbReference type="FunFam" id="1.20.120.220:FF:000002">
    <property type="entry name" value="ATP synthase subunit a"/>
    <property type="match status" value="1"/>
</dbReference>
<evidence type="ECO:0000256" key="3">
    <source>
        <dbReference type="ARBA" id="ARBA00022448"/>
    </source>
</evidence>
<keyword evidence="7" id="KW-0375">Hydrogen ion transport</keyword>
<evidence type="ECO:0000256" key="2">
    <source>
        <dbReference type="ARBA" id="ARBA00006810"/>
    </source>
</evidence>
<dbReference type="CDD" id="cd00310">
    <property type="entry name" value="ATP-synt_Fo_a_6"/>
    <property type="match status" value="1"/>
</dbReference>
<feature type="transmembrane region" description="Helical" evidence="12">
    <location>
        <begin position="153"/>
        <end position="172"/>
    </location>
</feature>
<keyword evidence="6 12" id="KW-0812">Transmembrane</keyword>
<evidence type="ECO:0000256" key="4">
    <source>
        <dbReference type="ARBA" id="ARBA00022475"/>
    </source>
</evidence>
<dbReference type="PANTHER" id="PTHR42823:SF3">
    <property type="entry name" value="ATP SYNTHASE SUBUNIT A, CHLOROPLASTIC"/>
    <property type="match status" value="1"/>
</dbReference>
<dbReference type="AlphaFoldDB" id="A0A160TQF1"/>
<dbReference type="EMBL" id="CZRL01000032">
    <property type="protein sequence ID" value="CUS50467.1"/>
    <property type="molecule type" value="Genomic_DNA"/>
</dbReference>
<evidence type="ECO:0000256" key="12">
    <source>
        <dbReference type="SAM" id="Phobius"/>
    </source>
</evidence>
<feature type="transmembrane region" description="Helical" evidence="12">
    <location>
        <begin position="105"/>
        <end position="123"/>
    </location>
</feature>
<proteinExistence type="inferred from homology"/>
<dbReference type="InterPro" id="IPR035908">
    <property type="entry name" value="F0_ATP_A_sf"/>
</dbReference>
<comment type="similarity">
    <text evidence="2">Belongs to the ATPase A chain family.</text>
</comment>
<evidence type="ECO:0000256" key="6">
    <source>
        <dbReference type="ARBA" id="ARBA00022692"/>
    </source>
</evidence>
<gene>
    <name evidence="13" type="ORF">MGWOODY_XGa81</name>
</gene>
<dbReference type="InterPro" id="IPR045082">
    <property type="entry name" value="ATP_syn_F0_a_bact/chloroplast"/>
</dbReference>
<dbReference type="InterPro" id="IPR000568">
    <property type="entry name" value="ATP_synth_F0_asu"/>
</dbReference>
<keyword evidence="3" id="KW-0813">Transport</keyword>
<keyword evidence="9" id="KW-0406">Ion transport</keyword>
<evidence type="ECO:0000256" key="8">
    <source>
        <dbReference type="ARBA" id="ARBA00022989"/>
    </source>
</evidence>
<dbReference type="GO" id="GO:0005886">
    <property type="term" value="C:plasma membrane"/>
    <property type="evidence" value="ECO:0007669"/>
    <property type="project" value="TreeGrafter"/>
</dbReference>
<keyword evidence="5" id="KW-0138">CF(0)</keyword>
<feature type="transmembrane region" description="Helical" evidence="12">
    <location>
        <begin position="259"/>
        <end position="279"/>
    </location>
</feature>
<evidence type="ECO:0000256" key="11">
    <source>
        <dbReference type="ARBA" id="ARBA00023310"/>
    </source>
</evidence>
<dbReference type="Pfam" id="PF00119">
    <property type="entry name" value="ATP-synt_A"/>
    <property type="match status" value="1"/>
</dbReference>
<dbReference type="NCBIfam" id="NF004477">
    <property type="entry name" value="PRK05815.1-1"/>
    <property type="match status" value="1"/>
</dbReference>
<reference evidence="13" key="1">
    <citation type="submission" date="2015-10" db="EMBL/GenBank/DDBJ databases">
        <authorList>
            <person name="Gilbert D.G."/>
        </authorList>
    </citation>
    <scope>NUCLEOTIDE SEQUENCE</scope>
</reference>
<dbReference type="NCBIfam" id="TIGR01131">
    <property type="entry name" value="ATP_synt_6_or_A"/>
    <property type="match status" value="1"/>
</dbReference>
<name>A0A160TQF1_9ZZZZ</name>
<accession>A0A160TQF1</accession>
<protein>
    <submittedName>
        <fullName evidence="13">ATP synthase F0 sector subunit a</fullName>
    </submittedName>
</protein>
<dbReference type="SUPFAM" id="SSF81336">
    <property type="entry name" value="F1F0 ATP synthase subunit A"/>
    <property type="match status" value="1"/>
</dbReference>
<dbReference type="GO" id="GO:0046933">
    <property type="term" value="F:proton-transporting ATP synthase activity, rotational mechanism"/>
    <property type="evidence" value="ECO:0007669"/>
    <property type="project" value="TreeGrafter"/>
</dbReference>
<comment type="subcellular location">
    <subcellularLocation>
        <location evidence="1">Membrane</location>
        <topology evidence="1">Multi-pass membrane protein</topology>
    </subcellularLocation>
</comment>
<evidence type="ECO:0000256" key="5">
    <source>
        <dbReference type="ARBA" id="ARBA00022547"/>
    </source>
</evidence>
<sequence>MASDSLTTTGYIKHHLQNLAYGQHPDGTWGLAHSAAEAREMGFWAIHLDTMFWSVALGALFVWLFGKAARKATADTPSGWLNFVEWVVEFIDDNVRGSFSGKNDLIAPLSLTLFVWILMMNLMDLVPVDWIPQIAHLMGIEYMKVVPTTDPNATFGMALGVFLLTLYYSIKVKGPMGFAAELTMQPFQATNPILKIILMPINFFLEFVSLVAKPISLSLRLFGNLFAGEMIFILIALLFSGGLAFAVVGGVLQLGWAIFHILIVLLQAFIFMTLTIVYLEMAHSHH</sequence>
<evidence type="ECO:0000313" key="13">
    <source>
        <dbReference type="EMBL" id="CUS50467.1"/>
    </source>
</evidence>
<keyword evidence="10 12" id="KW-0472">Membrane</keyword>
<dbReference type="Gene3D" id="1.20.120.220">
    <property type="entry name" value="ATP synthase, F0 complex, subunit A"/>
    <property type="match status" value="1"/>
</dbReference>
<keyword evidence="4" id="KW-1003">Cell membrane</keyword>